<accession>A0A2Z6NWD8</accession>
<gene>
    <name evidence="1" type="ORF">TSUD_20240</name>
</gene>
<proteinExistence type="predicted"/>
<dbReference type="EMBL" id="DF973552">
    <property type="protein sequence ID" value="GAU34317.1"/>
    <property type="molecule type" value="Genomic_DNA"/>
</dbReference>
<dbReference type="Proteomes" id="UP000242715">
    <property type="component" value="Unassembled WGS sequence"/>
</dbReference>
<organism evidence="1 2">
    <name type="scientific">Trifolium subterraneum</name>
    <name type="common">Subterranean clover</name>
    <dbReference type="NCBI Taxonomy" id="3900"/>
    <lineage>
        <taxon>Eukaryota</taxon>
        <taxon>Viridiplantae</taxon>
        <taxon>Streptophyta</taxon>
        <taxon>Embryophyta</taxon>
        <taxon>Tracheophyta</taxon>
        <taxon>Spermatophyta</taxon>
        <taxon>Magnoliopsida</taxon>
        <taxon>eudicotyledons</taxon>
        <taxon>Gunneridae</taxon>
        <taxon>Pentapetalae</taxon>
        <taxon>rosids</taxon>
        <taxon>fabids</taxon>
        <taxon>Fabales</taxon>
        <taxon>Fabaceae</taxon>
        <taxon>Papilionoideae</taxon>
        <taxon>50 kb inversion clade</taxon>
        <taxon>NPAAA clade</taxon>
        <taxon>Hologalegina</taxon>
        <taxon>IRL clade</taxon>
        <taxon>Trifolieae</taxon>
        <taxon>Trifolium</taxon>
    </lineage>
</organism>
<reference evidence="2" key="1">
    <citation type="journal article" date="2017" name="Front. Plant Sci.">
        <title>Climate Clever Clovers: New Paradigm to Reduce the Environmental Footprint of Ruminants by Breeding Low Methanogenic Forages Utilizing Haplotype Variation.</title>
        <authorList>
            <person name="Kaur P."/>
            <person name="Appels R."/>
            <person name="Bayer P.E."/>
            <person name="Keeble-Gagnere G."/>
            <person name="Wang J."/>
            <person name="Hirakawa H."/>
            <person name="Shirasawa K."/>
            <person name="Vercoe P."/>
            <person name="Stefanova K."/>
            <person name="Durmic Z."/>
            <person name="Nichols P."/>
            <person name="Revell C."/>
            <person name="Isobe S.N."/>
            <person name="Edwards D."/>
            <person name="Erskine W."/>
        </authorList>
    </citation>
    <scope>NUCLEOTIDE SEQUENCE [LARGE SCALE GENOMIC DNA]</scope>
    <source>
        <strain evidence="2">cv. Daliak</strain>
    </source>
</reference>
<evidence type="ECO:0000313" key="1">
    <source>
        <dbReference type="EMBL" id="GAU34317.1"/>
    </source>
</evidence>
<name>A0A2Z6NWD8_TRISU</name>
<protein>
    <submittedName>
        <fullName evidence="1">Uncharacterized protein</fullName>
    </submittedName>
</protein>
<sequence>MLPPAVPVRLILLADFTARKMSVRSGKVEPSCGDSSRWFGISYWLSVFANFPRLYVAVSMALMKGLDFSGFVVLSLQSKSGFDVT</sequence>
<evidence type="ECO:0000313" key="2">
    <source>
        <dbReference type="Proteomes" id="UP000242715"/>
    </source>
</evidence>
<dbReference type="AlphaFoldDB" id="A0A2Z6NWD8"/>
<keyword evidence="2" id="KW-1185">Reference proteome</keyword>